<keyword evidence="1" id="KW-0472">Membrane</keyword>
<organism evidence="2 3">
    <name type="scientific">Allacma fusca</name>
    <dbReference type="NCBI Taxonomy" id="39272"/>
    <lineage>
        <taxon>Eukaryota</taxon>
        <taxon>Metazoa</taxon>
        <taxon>Ecdysozoa</taxon>
        <taxon>Arthropoda</taxon>
        <taxon>Hexapoda</taxon>
        <taxon>Collembola</taxon>
        <taxon>Symphypleona</taxon>
        <taxon>Sminthuridae</taxon>
        <taxon>Allacma</taxon>
    </lineage>
</organism>
<accession>A0A8J2JF38</accession>
<dbReference type="EMBL" id="CAJVCH010058162">
    <property type="protein sequence ID" value="CAG7719038.1"/>
    <property type="molecule type" value="Genomic_DNA"/>
</dbReference>
<evidence type="ECO:0000256" key="1">
    <source>
        <dbReference type="SAM" id="Phobius"/>
    </source>
</evidence>
<comment type="caution">
    <text evidence="2">The sequence shown here is derived from an EMBL/GenBank/DDBJ whole genome shotgun (WGS) entry which is preliminary data.</text>
</comment>
<evidence type="ECO:0000313" key="3">
    <source>
        <dbReference type="Proteomes" id="UP000708208"/>
    </source>
</evidence>
<keyword evidence="1" id="KW-0812">Transmembrane</keyword>
<gene>
    <name evidence="2" type="ORF">AFUS01_LOCUS8382</name>
</gene>
<protein>
    <submittedName>
        <fullName evidence="2">Uncharacterized protein</fullName>
    </submittedName>
</protein>
<feature type="transmembrane region" description="Helical" evidence="1">
    <location>
        <begin position="254"/>
        <end position="276"/>
    </location>
</feature>
<keyword evidence="1" id="KW-1133">Transmembrane helix</keyword>
<sequence>MSANFIRHFVIVATIAMLMAFTVLMSSAYIFLLKVFVPGKGASPEKVNVQVLSELEVTWEIQPIQVNYTSHAENNTAQPIDSQGSKVFDSIPVGNRSEEKMTLDMDLDKLITDIVKNVSDSMNDSSTNLHEQRIKARKDRWGVFKQTWGNSKTFVLIASGLVFLAGLVQFVSSAWIVKNGHQDIKIFKRLATQWMLMNIFVCLVLVSCLSTYAALETDTEKNLTNPAYISELERNNKYFHRGTPHWTVSIVASIYNVIMALDIAGLITLILISACVMNRLQQSNWLGA</sequence>
<dbReference type="AlphaFoldDB" id="A0A8J2JF38"/>
<dbReference type="Proteomes" id="UP000708208">
    <property type="component" value="Unassembled WGS sequence"/>
</dbReference>
<evidence type="ECO:0000313" key="2">
    <source>
        <dbReference type="EMBL" id="CAG7719038.1"/>
    </source>
</evidence>
<proteinExistence type="predicted"/>
<feature type="transmembrane region" description="Helical" evidence="1">
    <location>
        <begin position="196"/>
        <end position="215"/>
    </location>
</feature>
<feature type="transmembrane region" description="Helical" evidence="1">
    <location>
        <begin position="9"/>
        <end position="32"/>
    </location>
</feature>
<feature type="transmembrane region" description="Helical" evidence="1">
    <location>
        <begin position="154"/>
        <end position="176"/>
    </location>
</feature>
<reference evidence="2" key="1">
    <citation type="submission" date="2021-06" db="EMBL/GenBank/DDBJ databases">
        <authorList>
            <person name="Hodson N. C."/>
            <person name="Mongue J. A."/>
            <person name="Jaron S. K."/>
        </authorList>
    </citation>
    <scope>NUCLEOTIDE SEQUENCE</scope>
</reference>
<name>A0A8J2JF38_9HEXA</name>
<keyword evidence="3" id="KW-1185">Reference proteome</keyword>